<dbReference type="InParanoid" id="A0A7M7PK63"/>
<evidence type="ECO:0000313" key="1">
    <source>
        <dbReference type="EnsemblMetazoa" id="XP_030852880"/>
    </source>
</evidence>
<reference evidence="2" key="1">
    <citation type="submission" date="2015-02" db="EMBL/GenBank/DDBJ databases">
        <title>Genome sequencing for Strongylocentrotus purpuratus.</title>
        <authorList>
            <person name="Murali S."/>
            <person name="Liu Y."/>
            <person name="Vee V."/>
            <person name="English A."/>
            <person name="Wang M."/>
            <person name="Skinner E."/>
            <person name="Han Y."/>
            <person name="Muzny D.M."/>
            <person name="Worley K.C."/>
            <person name="Gibbs R.A."/>
        </authorList>
    </citation>
    <scope>NUCLEOTIDE SEQUENCE</scope>
</reference>
<dbReference type="EnsemblMetazoa" id="XM_030997020">
    <property type="protein sequence ID" value="XP_030852880"/>
    <property type="gene ID" value="LOC115929005"/>
</dbReference>
<keyword evidence="2" id="KW-1185">Reference proteome</keyword>
<dbReference type="SUPFAM" id="SSF48452">
    <property type="entry name" value="TPR-like"/>
    <property type="match status" value="1"/>
</dbReference>
<organism evidence="1 2">
    <name type="scientific">Strongylocentrotus purpuratus</name>
    <name type="common">Purple sea urchin</name>
    <dbReference type="NCBI Taxonomy" id="7668"/>
    <lineage>
        <taxon>Eukaryota</taxon>
        <taxon>Metazoa</taxon>
        <taxon>Echinodermata</taxon>
        <taxon>Eleutherozoa</taxon>
        <taxon>Echinozoa</taxon>
        <taxon>Echinoidea</taxon>
        <taxon>Euechinoidea</taxon>
        <taxon>Echinacea</taxon>
        <taxon>Camarodonta</taxon>
        <taxon>Echinidea</taxon>
        <taxon>Strongylocentrotidae</taxon>
        <taxon>Strongylocentrotus</taxon>
    </lineage>
</organism>
<dbReference type="RefSeq" id="XP_030852880.1">
    <property type="nucleotide sequence ID" value="XM_030997020.1"/>
</dbReference>
<dbReference type="Gene3D" id="1.25.40.10">
    <property type="entry name" value="Tetratricopeptide repeat domain"/>
    <property type="match status" value="1"/>
</dbReference>
<dbReference type="RefSeq" id="XP_030852878.1">
    <property type="nucleotide sequence ID" value="XM_030997018.1"/>
</dbReference>
<dbReference type="KEGG" id="spu:105441376"/>
<dbReference type="KEGG" id="spu:115929005"/>
<dbReference type="EnsemblMetazoa" id="XM_030997018">
    <property type="protein sequence ID" value="XP_030852878"/>
    <property type="gene ID" value="LOC105441376"/>
</dbReference>
<name>A0A7M7PK63_STRPU</name>
<protein>
    <submittedName>
        <fullName evidence="1">Uncharacterized protein</fullName>
    </submittedName>
</protein>
<dbReference type="GeneID" id="105441376"/>
<sequence>MDSSNSLLANHHLLVKIRQGAIRACVHIQEWEKSVEMGQLNIESLRYHYGPYSASLGTHLLGMGNVLLQMGRLQEARKYLTEAKSVLEVTHGPQHSFMMTPFVQKLLDL</sequence>
<accession>A0A7M7PK63</accession>
<dbReference type="GeneID" id="115929005"/>
<dbReference type="AlphaFoldDB" id="A0A7M7PK63"/>
<dbReference type="InterPro" id="IPR011990">
    <property type="entry name" value="TPR-like_helical_dom_sf"/>
</dbReference>
<evidence type="ECO:0000313" key="2">
    <source>
        <dbReference type="Proteomes" id="UP000007110"/>
    </source>
</evidence>
<reference evidence="1" key="2">
    <citation type="submission" date="2021-01" db="UniProtKB">
        <authorList>
            <consortium name="EnsemblMetazoa"/>
        </authorList>
    </citation>
    <scope>IDENTIFICATION</scope>
</reference>
<dbReference type="OrthoDB" id="265717at2759"/>
<dbReference type="Proteomes" id="UP000007110">
    <property type="component" value="Unassembled WGS sequence"/>
</dbReference>
<proteinExistence type="predicted"/>